<evidence type="ECO:0000259" key="2">
    <source>
        <dbReference type="Pfam" id="PF03959"/>
    </source>
</evidence>
<accession>A0ABR4HAA3</accession>
<comment type="caution">
    <text evidence="3">The sequence shown here is derived from an EMBL/GenBank/DDBJ whole genome shotgun (WGS) entry which is preliminary data.</text>
</comment>
<evidence type="ECO:0000313" key="3">
    <source>
        <dbReference type="EMBL" id="KAL2812174.1"/>
    </source>
</evidence>
<protein>
    <submittedName>
        <fullName evidence="3">Serine hydrolase FSH</fullName>
    </submittedName>
</protein>
<dbReference type="SUPFAM" id="SSF53474">
    <property type="entry name" value="alpha/beta-Hydrolases"/>
    <property type="match status" value="1"/>
</dbReference>
<organism evidence="3 4">
    <name type="scientific">Aspergillus granulosus</name>
    <dbReference type="NCBI Taxonomy" id="176169"/>
    <lineage>
        <taxon>Eukaryota</taxon>
        <taxon>Fungi</taxon>
        <taxon>Dikarya</taxon>
        <taxon>Ascomycota</taxon>
        <taxon>Pezizomycotina</taxon>
        <taxon>Eurotiomycetes</taxon>
        <taxon>Eurotiomycetidae</taxon>
        <taxon>Eurotiales</taxon>
        <taxon>Aspergillaceae</taxon>
        <taxon>Aspergillus</taxon>
        <taxon>Aspergillus subgen. Nidulantes</taxon>
    </lineage>
</organism>
<proteinExistence type="predicted"/>
<sequence length="269" mass="29640">MAQKPKPLIACFHGSGSNATIYEIQCSFLTSLLSDTFSLEFFDGPFPRAAGPGVLPAFEGYGPYKSWFDPETNAEDGGGFDEKGSDGISRVWGLMEERLKQRGGGAEWVGVMGFSQGSRVVGGLLLDQQRRERYKDGPGAAGGIKLKFGVCCMGGGAPMEGEVGFSEFFFEHLFISCMSIYPELTGRGAELENPDTVVRIPTLHLHGLKDEFLPLGRDQLAKYYDPETAKLYEINYHHAMPWVKAESKELARLIQELYNKTKTEAEKSA</sequence>
<dbReference type="GO" id="GO:0016787">
    <property type="term" value="F:hydrolase activity"/>
    <property type="evidence" value="ECO:0007669"/>
    <property type="project" value="UniProtKB-KW"/>
</dbReference>
<evidence type="ECO:0000313" key="4">
    <source>
        <dbReference type="Proteomes" id="UP001610334"/>
    </source>
</evidence>
<dbReference type="InterPro" id="IPR050593">
    <property type="entry name" value="LovG"/>
</dbReference>
<keyword evidence="1 3" id="KW-0378">Hydrolase</keyword>
<dbReference type="InterPro" id="IPR005645">
    <property type="entry name" value="FSH-like_dom"/>
</dbReference>
<dbReference type="PANTHER" id="PTHR48070">
    <property type="entry name" value="ESTERASE OVCA2"/>
    <property type="match status" value="1"/>
</dbReference>
<gene>
    <name evidence="3" type="ORF">BJX63DRAFT_432802</name>
</gene>
<name>A0ABR4HAA3_9EURO</name>
<dbReference type="Proteomes" id="UP001610334">
    <property type="component" value="Unassembled WGS sequence"/>
</dbReference>
<reference evidence="3 4" key="1">
    <citation type="submission" date="2024-07" db="EMBL/GenBank/DDBJ databases">
        <title>Section-level genome sequencing and comparative genomics of Aspergillus sections Usti and Cavernicolus.</title>
        <authorList>
            <consortium name="Lawrence Berkeley National Laboratory"/>
            <person name="Nybo J.L."/>
            <person name="Vesth T.C."/>
            <person name="Theobald S."/>
            <person name="Frisvad J.C."/>
            <person name="Larsen T.O."/>
            <person name="Kjaerboelling I."/>
            <person name="Rothschild-Mancinelli K."/>
            <person name="Lyhne E.K."/>
            <person name="Kogle M.E."/>
            <person name="Barry K."/>
            <person name="Clum A."/>
            <person name="Na H."/>
            <person name="Ledsgaard L."/>
            <person name="Lin J."/>
            <person name="Lipzen A."/>
            <person name="Kuo A."/>
            <person name="Riley R."/>
            <person name="Mondo S."/>
            <person name="Labutti K."/>
            <person name="Haridas S."/>
            <person name="Pangalinan J."/>
            <person name="Salamov A.A."/>
            <person name="Simmons B.A."/>
            <person name="Magnuson J.K."/>
            <person name="Chen J."/>
            <person name="Drula E."/>
            <person name="Henrissat B."/>
            <person name="Wiebenga A."/>
            <person name="Lubbers R.J."/>
            <person name="Gomes A.C."/>
            <person name="Makela M.R."/>
            <person name="Stajich J."/>
            <person name="Grigoriev I.V."/>
            <person name="Mortensen U.H."/>
            <person name="De Vries R.P."/>
            <person name="Baker S.E."/>
            <person name="Andersen M.R."/>
        </authorList>
    </citation>
    <scope>NUCLEOTIDE SEQUENCE [LARGE SCALE GENOMIC DNA]</scope>
    <source>
        <strain evidence="3 4">CBS 588.65</strain>
    </source>
</reference>
<dbReference type="Gene3D" id="3.40.50.1820">
    <property type="entry name" value="alpha/beta hydrolase"/>
    <property type="match status" value="1"/>
</dbReference>
<dbReference type="InterPro" id="IPR029058">
    <property type="entry name" value="AB_hydrolase_fold"/>
</dbReference>
<dbReference type="PANTHER" id="PTHR48070:SF1">
    <property type="entry name" value="SERINE HYDROLASE FSH DOMAIN-CONTAINING PROTEIN"/>
    <property type="match status" value="1"/>
</dbReference>
<dbReference type="EMBL" id="JBFXLT010000050">
    <property type="protein sequence ID" value="KAL2812174.1"/>
    <property type="molecule type" value="Genomic_DNA"/>
</dbReference>
<keyword evidence="4" id="KW-1185">Reference proteome</keyword>
<dbReference type="Pfam" id="PF03959">
    <property type="entry name" value="FSH1"/>
    <property type="match status" value="1"/>
</dbReference>
<feature type="domain" description="Serine hydrolase" evidence="2">
    <location>
        <begin position="6"/>
        <end position="246"/>
    </location>
</feature>
<evidence type="ECO:0000256" key="1">
    <source>
        <dbReference type="ARBA" id="ARBA00022801"/>
    </source>
</evidence>